<feature type="repeat" description="PPR" evidence="3">
    <location>
        <begin position="178"/>
        <end position="212"/>
    </location>
</feature>
<feature type="repeat" description="PPR" evidence="3">
    <location>
        <begin position="359"/>
        <end position="393"/>
    </location>
</feature>
<evidence type="ECO:0000313" key="6">
    <source>
        <dbReference type="Proteomes" id="UP001085076"/>
    </source>
</evidence>
<dbReference type="PROSITE" id="PS51375">
    <property type="entry name" value="PPR"/>
    <property type="match status" value="5"/>
</dbReference>
<evidence type="ECO:0000256" key="4">
    <source>
        <dbReference type="SAM" id="MobiDB-lite"/>
    </source>
</evidence>
<dbReference type="Pfam" id="PF13041">
    <property type="entry name" value="PPR_2"/>
    <property type="match status" value="2"/>
</dbReference>
<evidence type="ECO:0000256" key="1">
    <source>
        <dbReference type="ARBA" id="ARBA00007626"/>
    </source>
</evidence>
<accession>A0A9D5C0A9</accession>
<organism evidence="5 6">
    <name type="scientific">Dioscorea zingiberensis</name>
    <dbReference type="NCBI Taxonomy" id="325984"/>
    <lineage>
        <taxon>Eukaryota</taxon>
        <taxon>Viridiplantae</taxon>
        <taxon>Streptophyta</taxon>
        <taxon>Embryophyta</taxon>
        <taxon>Tracheophyta</taxon>
        <taxon>Spermatophyta</taxon>
        <taxon>Magnoliopsida</taxon>
        <taxon>Liliopsida</taxon>
        <taxon>Dioscoreales</taxon>
        <taxon>Dioscoreaceae</taxon>
        <taxon>Dioscorea</taxon>
    </lineage>
</organism>
<name>A0A9D5C0A9_9LILI</name>
<comment type="similarity">
    <text evidence="1">Belongs to the PPR family. P subfamily.</text>
</comment>
<evidence type="ECO:0000256" key="3">
    <source>
        <dbReference type="PROSITE-ProRule" id="PRU00708"/>
    </source>
</evidence>
<feature type="region of interest" description="Disordered" evidence="4">
    <location>
        <begin position="317"/>
        <end position="359"/>
    </location>
</feature>
<comment type="caution">
    <text evidence="5">The sequence shown here is derived from an EMBL/GenBank/DDBJ whole genome shotgun (WGS) entry which is preliminary data.</text>
</comment>
<dbReference type="Gene3D" id="1.25.40.10">
    <property type="entry name" value="Tetratricopeptide repeat domain"/>
    <property type="match status" value="3"/>
</dbReference>
<feature type="repeat" description="PPR" evidence="3">
    <location>
        <begin position="213"/>
        <end position="247"/>
    </location>
</feature>
<feature type="region of interest" description="Disordered" evidence="4">
    <location>
        <begin position="25"/>
        <end position="46"/>
    </location>
</feature>
<gene>
    <name evidence="5" type="ORF">J5N97_029036</name>
</gene>
<evidence type="ECO:0000313" key="5">
    <source>
        <dbReference type="EMBL" id="KAJ0963914.1"/>
    </source>
</evidence>
<dbReference type="InterPro" id="IPR050667">
    <property type="entry name" value="PPR-containing_protein"/>
</dbReference>
<dbReference type="NCBIfam" id="TIGR00756">
    <property type="entry name" value="PPR"/>
    <property type="match status" value="4"/>
</dbReference>
<dbReference type="Proteomes" id="UP001085076">
    <property type="component" value="Miscellaneous, Linkage group lg09"/>
</dbReference>
<protein>
    <recommendedName>
        <fullName evidence="7">Pentatricopeptide repeat-containing protein</fullName>
    </recommendedName>
</protein>
<dbReference type="InterPro" id="IPR002885">
    <property type="entry name" value="PPR_rpt"/>
</dbReference>
<keyword evidence="6" id="KW-1185">Reference proteome</keyword>
<dbReference type="OrthoDB" id="185373at2759"/>
<feature type="repeat" description="PPR" evidence="3">
    <location>
        <begin position="283"/>
        <end position="317"/>
    </location>
</feature>
<dbReference type="PANTHER" id="PTHR47939">
    <property type="entry name" value="MEMBRANE-ASSOCIATED SALT-INDUCIBLE PROTEIN-LIKE"/>
    <property type="match status" value="1"/>
</dbReference>
<dbReference type="EMBL" id="JAGGNH010000009">
    <property type="protein sequence ID" value="KAJ0963914.1"/>
    <property type="molecule type" value="Genomic_DNA"/>
</dbReference>
<reference evidence="5" key="1">
    <citation type="submission" date="2021-03" db="EMBL/GenBank/DDBJ databases">
        <authorList>
            <person name="Li Z."/>
            <person name="Yang C."/>
        </authorList>
    </citation>
    <scope>NUCLEOTIDE SEQUENCE</scope>
    <source>
        <strain evidence="5">Dzin_1.0</strain>
        <tissue evidence="5">Leaf</tissue>
    </source>
</reference>
<sequence>MAASLLRRNPRLRAIPLTTLRFSTLSTQSPTNPRSNSSSDSISRAKAAIRSELDPERIATLFESSSHEPSFHGDRLIYSIAIRKLYRYRRLDLIRRVLDHQLSHPSTPKSEAFFVRILLLFSESDLLDDAVATFHRIPSPRTDRSFSALLSAFLNHRKLERLRESFLSIPEEFGVSPGVASYNVLIKAHCVDGDLSAARQVLDEMRLRGIDPNIVSYNTLLDGFSKKGDAAGFEEILNEIRSRGLDFNVVTYNCRISALCAQGKSSEAEELLDVMISKGLKPNSISFDAVIDGFCKEGNVKSALRIFSSMRSTKKETEVGGEATGAKKETEVGGEATGVKKETEAGGEATGENDSISPSSKTYTKLIRSLVQKGEFQLALDISEECLEKKWAPPFDAIKGLVDGLVKDSQVGLAKGIVKKMRTGLRGDAIGAWKKVEGALKL</sequence>
<feature type="repeat" description="PPR" evidence="3">
    <location>
        <begin position="248"/>
        <end position="282"/>
    </location>
</feature>
<evidence type="ECO:0000256" key="2">
    <source>
        <dbReference type="ARBA" id="ARBA00022737"/>
    </source>
</evidence>
<dbReference type="PANTHER" id="PTHR47939:SF11">
    <property type="entry name" value="TETRATRICOPEPTIDE-LIKE HELICAL DOMAIN SUPERFAMILY"/>
    <property type="match status" value="1"/>
</dbReference>
<feature type="compositionally biased region" description="Low complexity" evidence="4">
    <location>
        <begin position="26"/>
        <end position="46"/>
    </location>
</feature>
<dbReference type="AlphaFoldDB" id="A0A9D5C0A9"/>
<dbReference type="InterPro" id="IPR011990">
    <property type="entry name" value="TPR-like_helical_dom_sf"/>
</dbReference>
<keyword evidence="2" id="KW-0677">Repeat</keyword>
<proteinExistence type="inferred from homology"/>
<evidence type="ECO:0008006" key="7">
    <source>
        <dbReference type="Google" id="ProtNLM"/>
    </source>
</evidence>
<reference evidence="5" key="2">
    <citation type="journal article" date="2022" name="Hortic Res">
        <title>The genome of Dioscorea zingiberensis sheds light on the biosynthesis, origin and evolution of the medicinally important diosgenin saponins.</title>
        <authorList>
            <person name="Li Y."/>
            <person name="Tan C."/>
            <person name="Li Z."/>
            <person name="Guo J."/>
            <person name="Li S."/>
            <person name="Chen X."/>
            <person name="Wang C."/>
            <person name="Dai X."/>
            <person name="Yang H."/>
            <person name="Song W."/>
            <person name="Hou L."/>
            <person name="Xu J."/>
            <person name="Tong Z."/>
            <person name="Xu A."/>
            <person name="Yuan X."/>
            <person name="Wang W."/>
            <person name="Yang Q."/>
            <person name="Chen L."/>
            <person name="Sun Z."/>
            <person name="Wang K."/>
            <person name="Pan B."/>
            <person name="Chen J."/>
            <person name="Bao Y."/>
            <person name="Liu F."/>
            <person name="Qi X."/>
            <person name="Gang D.R."/>
            <person name="Wen J."/>
            <person name="Li J."/>
        </authorList>
    </citation>
    <scope>NUCLEOTIDE SEQUENCE</scope>
    <source>
        <strain evidence="5">Dzin_1.0</strain>
    </source>
</reference>